<sequence length="307" mass="33040">MAEVARADPAGAGVASAALGVDQDICEVERLLALSERPVIAHRLAVFLSELQQEKAKLSLPFYRPQFGFSKAAAPLPAPVPASTVLLGRTSSDSLQTSQYLGPSCSTMEGLPLPHPALPGIGPLIGSVDRMVPGFPPPTMDERQFSGASDHSDMSGGTFQQTSGLPDRPGLPSPLGPQLWPLAFAPGNPSMLPAQPFQQLTTCSWEQNDTIVKVYVPLRGIQTDMLRPVFTANSAEVRVINLQGKNYIFTLAPTFYPIAEAGCTAAASKTRKNIILTLQKLHTFLPEHRQWRGLYGERTAMMELGPL</sequence>
<evidence type="ECO:0000256" key="1">
    <source>
        <dbReference type="SAM" id="MobiDB-lite"/>
    </source>
</evidence>
<feature type="compositionally biased region" description="Polar residues" evidence="1">
    <location>
        <begin position="155"/>
        <end position="164"/>
    </location>
</feature>
<dbReference type="Proteomes" id="UP001497392">
    <property type="component" value="Unassembled WGS sequence"/>
</dbReference>
<dbReference type="InterPro" id="IPR008978">
    <property type="entry name" value="HSP20-like_chaperone"/>
</dbReference>
<dbReference type="Gene3D" id="2.60.40.790">
    <property type="match status" value="1"/>
</dbReference>
<proteinExistence type="predicted"/>
<organism evidence="2 3">
    <name type="scientific">Coccomyxa viridis</name>
    <dbReference type="NCBI Taxonomy" id="1274662"/>
    <lineage>
        <taxon>Eukaryota</taxon>
        <taxon>Viridiplantae</taxon>
        <taxon>Chlorophyta</taxon>
        <taxon>core chlorophytes</taxon>
        <taxon>Trebouxiophyceae</taxon>
        <taxon>Trebouxiophyceae incertae sedis</taxon>
        <taxon>Coccomyxaceae</taxon>
        <taxon>Coccomyxa</taxon>
    </lineage>
</organism>
<feature type="region of interest" description="Disordered" evidence="1">
    <location>
        <begin position="141"/>
        <end position="168"/>
    </location>
</feature>
<comment type="caution">
    <text evidence="2">The sequence shown here is derived from an EMBL/GenBank/DDBJ whole genome shotgun (WGS) entry which is preliminary data.</text>
</comment>
<protein>
    <submittedName>
        <fullName evidence="2">G6718 protein</fullName>
    </submittedName>
</protein>
<reference evidence="2 3" key="1">
    <citation type="submission" date="2024-06" db="EMBL/GenBank/DDBJ databases">
        <authorList>
            <person name="Kraege A."/>
            <person name="Thomma B."/>
        </authorList>
    </citation>
    <scope>NUCLEOTIDE SEQUENCE [LARGE SCALE GENOMIC DNA]</scope>
</reference>
<dbReference type="SUPFAM" id="SSF49764">
    <property type="entry name" value="HSP20-like chaperones"/>
    <property type="match status" value="1"/>
</dbReference>
<dbReference type="EMBL" id="CAXHTA020000010">
    <property type="protein sequence ID" value="CAL5224092.1"/>
    <property type="molecule type" value="Genomic_DNA"/>
</dbReference>
<evidence type="ECO:0000313" key="3">
    <source>
        <dbReference type="Proteomes" id="UP001497392"/>
    </source>
</evidence>
<keyword evidence="3" id="KW-1185">Reference proteome</keyword>
<evidence type="ECO:0000313" key="2">
    <source>
        <dbReference type="EMBL" id="CAL5224092.1"/>
    </source>
</evidence>
<accession>A0ABP1G103</accession>
<name>A0ABP1G103_9CHLO</name>
<gene>
    <name evidence="2" type="primary">g6718</name>
    <name evidence="2" type="ORF">VP750_LOCUS5751</name>
</gene>